<evidence type="ECO:0000259" key="14">
    <source>
        <dbReference type="Pfam" id="PF08264"/>
    </source>
</evidence>
<feature type="domain" description="Aminoacyl-tRNA synthetase class Ia" evidence="13">
    <location>
        <begin position="80"/>
        <end position="716"/>
    </location>
</feature>
<dbReference type="GO" id="GO:0032543">
    <property type="term" value="P:mitochondrial translation"/>
    <property type="evidence" value="ECO:0007669"/>
    <property type="project" value="TreeGrafter"/>
</dbReference>
<evidence type="ECO:0000256" key="6">
    <source>
        <dbReference type="ARBA" id="ARBA00022840"/>
    </source>
</evidence>
<proteinExistence type="inferred from homology"/>
<keyword evidence="5 12" id="KW-0547">Nucleotide-binding</keyword>
<dbReference type="SUPFAM" id="SSF52374">
    <property type="entry name" value="Nucleotidylyl transferase"/>
    <property type="match status" value="1"/>
</dbReference>
<dbReference type="CDD" id="cd07960">
    <property type="entry name" value="Anticodon_Ia_Ile_BEm"/>
    <property type="match status" value="1"/>
</dbReference>
<dbReference type="OrthoDB" id="10264412at2759"/>
<dbReference type="Gene3D" id="3.40.50.620">
    <property type="entry name" value="HUPs"/>
    <property type="match status" value="2"/>
</dbReference>
<evidence type="ECO:0000259" key="13">
    <source>
        <dbReference type="Pfam" id="PF00133"/>
    </source>
</evidence>
<evidence type="ECO:0000256" key="3">
    <source>
        <dbReference type="ARBA" id="ARBA00013165"/>
    </source>
</evidence>
<evidence type="ECO:0000256" key="1">
    <source>
        <dbReference type="ARBA" id="ARBA00004173"/>
    </source>
</evidence>
<dbReference type="KEGG" id="tgb:HG536_0H01530"/>
<evidence type="ECO:0000256" key="11">
    <source>
        <dbReference type="ARBA" id="ARBA00068280"/>
    </source>
</evidence>
<evidence type="ECO:0000256" key="8">
    <source>
        <dbReference type="ARBA" id="ARBA00023146"/>
    </source>
</evidence>
<dbReference type="InterPro" id="IPR001412">
    <property type="entry name" value="aa-tRNA-synth_I_CS"/>
</dbReference>
<feature type="domain" description="Methionyl/Valyl/Leucyl/Isoleucyl-tRNA synthetase anticodon-binding" evidence="14">
    <location>
        <begin position="760"/>
        <end position="899"/>
    </location>
</feature>
<dbReference type="PANTHER" id="PTHR42765:SF1">
    <property type="entry name" value="ISOLEUCINE--TRNA LIGASE, MITOCHONDRIAL"/>
    <property type="match status" value="1"/>
</dbReference>
<evidence type="ECO:0000256" key="12">
    <source>
        <dbReference type="RuleBase" id="RU363035"/>
    </source>
</evidence>
<evidence type="ECO:0000256" key="2">
    <source>
        <dbReference type="ARBA" id="ARBA00005594"/>
    </source>
</evidence>
<dbReference type="Proteomes" id="UP000515788">
    <property type="component" value="Chromosome 8"/>
</dbReference>
<dbReference type="Pfam" id="PF00133">
    <property type="entry name" value="tRNA-synt_1"/>
    <property type="match status" value="1"/>
</dbReference>
<dbReference type="Gene3D" id="1.10.10.830">
    <property type="entry name" value="Ile-tRNA synthetase CP2 domain-like"/>
    <property type="match status" value="1"/>
</dbReference>
<reference evidence="15 16" key="1">
    <citation type="submission" date="2020-06" db="EMBL/GenBank/DDBJ databases">
        <title>The yeast mating-type switching endonuclease HO is a domesticated member of an unorthodox homing genetic element family.</title>
        <authorList>
            <person name="Coughlan A.Y."/>
            <person name="Lombardi L."/>
            <person name="Braun-Galleani S."/>
            <person name="Martos A.R."/>
            <person name="Galeote V."/>
            <person name="Bigey F."/>
            <person name="Dequin S."/>
            <person name="Byrne K.P."/>
            <person name="Wolfe K.H."/>
        </authorList>
    </citation>
    <scope>NUCLEOTIDE SEQUENCE [LARGE SCALE GENOMIC DNA]</scope>
    <source>
        <strain evidence="15 16">CBS764</strain>
    </source>
</reference>
<comment type="similarity">
    <text evidence="2 12">Belongs to the class-I aminoacyl-tRNA synthetase family.</text>
</comment>
<dbReference type="InterPro" id="IPR002301">
    <property type="entry name" value="Ile-tRNA-ligase"/>
</dbReference>
<keyword evidence="4 12" id="KW-0436">Ligase</keyword>
<evidence type="ECO:0000313" key="15">
    <source>
        <dbReference type="EMBL" id="QLL34778.1"/>
    </source>
</evidence>
<evidence type="ECO:0000313" key="16">
    <source>
        <dbReference type="Proteomes" id="UP000515788"/>
    </source>
</evidence>
<dbReference type="InterPro" id="IPR002300">
    <property type="entry name" value="aa-tRNA-synth_Ia"/>
</dbReference>
<evidence type="ECO:0000256" key="5">
    <source>
        <dbReference type="ARBA" id="ARBA00022741"/>
    </source>
</evidence>
<dbReference type="EMBL" id="CP059253">
    <property type="protein sequence ID" value="QLL34778.1"/>
    <property type="molecule type" value="Genomic_DNA"/>
</dbReference>
<dbReference type="GO" id="GO:0002161">
    <property type="term" value="F:aminoacyl-tRNA deacylase activity"/>
    <property type="evidence" value="ECO:0007669"/>
    <property type="project" value="InterPro"/>
</dbReference>
<evidence type="ECO:0000256" key="10">
    <source>
        <dbReference type="ARBA" id="ARBA00048359"/>
    </source>
</evidence>
<dbReference type="Gene3D" id="3.90.740.10">
    <property type="entry name" value="Valyl/Leucyl/Isoleucyl-tRNA synthetase, editing domain"/>
    <property type="match status" value="1"/>
</dbReference>
<dbReference type="PRINTS" id="PR00984">
    <property type="entry name" value="TRNASYNTHILE"/>
</dbReference>
<keyword evidence="7 12" id="KW-0648">Protein biosynthesis</keyword>
<dbReference type="SUPFAM" id="SSF50677">
    <property type="entry name" value="ValRS/IleRS/LeuRS editing domain"/>
    <property type="match status" value="1"/>
</dbReference>
<dbReference type="InterPro" id="IPR050081">
    <property type="entry name" value="Ile-tRNA_ligase"/>
</dbReference>
<keyword evidence="16" id="KW-1185">Reference proteome</keyword>
<dbReference type="AlphaFoldDB" id="A0A7G3ZMP2"/>
<evidence type="ECO:0000256" key="4">
    <source>
        <dbReference type="ARBA" id="ARBA00022598"/>
    </source>
</evidence>
<dbReference type="InterPro" id="IPR009080">
    <property type="entry name" value="tRNAsynth_Ia_anticodon-bd"/>
</dbReference>
<evidence type="ECO:0000256" key="7">
    <source>
        <dbReference type="ARBA" id="ARBA00022917"/>
    </source>
</evidence>
<dbReference type="FunFam" id="3.40.50.620:FF:000111">
    <property type="entry name" value="Mitochondrial isoleucyl-tRNA synthetase"/>
    <property type="match status" value="1"/>
</dbReference>
<dbReference type="GO" id="GO:0005739">
    <property type="term" value="C:mitochondrion"/>
    <property type="evidence" value="ECO:0007669"/>
    <property type="project" value="UniProtKB-SubCell"/>
</dbReference>
<sequence length="1002" mass="114547">MLRRSFTKITCKRCYSDKHSFQKTLILPRTKFPNRSNLLKTLNQLIPQCSQDAYVSQLNEFLFKIESMDDDAAKVKFIKEKLFVLHDGPPYANGDLHLGHALNKILKDIINRYQLIRGKYVFYKPGWDCHGLPIEMKALKDFSSDSSHAIAPLKIRSMAATHAAKAIQTQKNQFKQFAILADWNDCYKTMDPGYEINQLEVFLEMLKRGLIKRQNRPVFWGIETRTALAEGELEYNDNHKSTAAFVKFPLTSASNLQLLERLSKNVMVEYLADKERNDTINCLIWTSTPWTLFSNQAICFNEKFTYCLVKLEGGFLIVEEELLQKINVTEPYEILETFSGELLAGLHYTHPSMRDGVPRPLLHGEHVTKSIGTGLVHTAPGHGSDDYMTGQQHNLKTFSPVDHRGRYKLDELPVYVHKTLTEPETGLPRKVLDLATTSAILECLKRHNMLHAAHEYVHSYPYDWRSKRPVIIRATPQWFADLHDVKKLALDSLEDVEFHPHRGQARLGAFIRARNEWCISRQRSWGVPIPALYKVDEPDQILMTEETVSHIIGVIKKKGMNSWFAERESDMREWLPPSFAEDANGYARGRDTMDVWFDSGTSWSVLERFYLDCLKLDKIPEKLADVYLEGSDQHRGWFQSSLLTRVASSGTATTPYKNLITHGFTLDEKGIKMSKSIGNTISPRHVIEGDQKTGLPALGVDGIRYLVAQADYTTDIVAGPTVMVRVADALKKLRLTLRFLLGNLNVGYTKLSFGDLRPVDQYTVSKLQELMNTTEQYYESFNFSKVLTTVQHHMTNQLSAFYFDMSKDTLYCDAKDSKKRQQILTTLFHILDTYRAIMAPILPVLMQEVWNCLPSGVKELESNEDSPINRAWPQFPFSYEMIKTFEDNELAVLREYQRQFKQLNSNVTKSSQTDVTIVTDAQDLPFDADEINDILQAGQTNIISSSAGDIMDEGALMLSNGVRVKIDVKPSALMKCPRCWKHNTSNEENLCDRCEKVVHNVN</sequence>
<dbReference type="Pfam" id="PF08264">
    <property type="entry name" value="Anticodon_1"/>
    <property type="match status" value="1"/>
</dbReference>
<keyword evidence="6 12" id="KW-0067">ATP-binding</keyword>
<dbReference type="InterPro" id="IPR009008">
    <property type="entry name" value="Val/Leu/Ile-tRNA-synth_edit"/>
</dbReference>
<gene>
    <name evidence="15" type="ORF">HG536_0H01530</name>
</gene>
<dbReference type="PROSITE" id="PS00178">
    <property type="entry name" value="AA_TRNA_LIGASE_I"/>
    <property type="match status" value="1"/>
</dbReference>
<dbReference type="GeneID" id="59328044"/>
<dbReference type="InterPro" id="IPR014729">
    <property type="entry name" value="Rossmann-like_a/b/a_fold"/>
</dbReference>
<comment type="subcellular location">
    <subcellularLocation>
        <location evidence="1">Mitochondrion</location>
    </subcellularLocation>
</comment>
<comment type="catalytic activity">
    <reaction evidence="10">
        <text>tRNA(Ile) + L-isoleucine + ATP = L-isoleucyl-tRNA(Ile) + AMP + diphosphate</text>
        <dbReference type="Rhea" id="RHEA:11060"/>
        <dbReference type="Rhea" id="RHEA-COMP:9666"/>
        <dbReference type="Rhea" id="RHEA-COMP:9695"/>
        <dbReference type="ChEBI" id="CHEBI:30616"/>
        <dbReference type="ChEBI" id="CHEBI:33019"/>
        <dbReference type="ChEBI" id="CHEBI:58045"/>
        <dbReference type="ChEBI" id="CHEBI:78442"/>
        <dbReference type="ChEBI" id="CHEBI:78528"/>
        <dbReference type="ChEBI" id="CHEBI:456215"/>
        <dbReference type="EC" id="6.1.1.5"/>
    </reaction>
</comment>
<dbReference type="InterPro" id="IPR013155">
    <property type="entry name" value="M/V/L/I-tRNA-synth_anticd-bd"/>
</dbReference>
<dbReference type="EC" id="6.1.1.5" evidence="3"/>
<organism evidence="15 16">
    <name type="scientific">Torulaspora globosa</name>
    <dbReference type="NCBI Taxonomy" id="48254"/>
    <lineage>
        <taxon>Eukaryota</taxon>
        <taxon>Fungi</taxon>
        <taxon>Dikarya</taxon>
        <taxon>Ascomycota</taxon>
        <taxon>Saccharomycotina</taxon>
        <taxon>Saccharomycetes</taxon>
        <taxon>Saccharomycetales</taxon>
        <taxon>Saccharomycetaceae</taxon>
        <taxon>Torulaspora</taxon>
    </lineage>
</organism>
<dbReference type="PANTHER" id="PTHR42765">
    <property type="entry name" value="SOLEUCYL-TRNA SYNTHETASE"/>
    <property type="match status" value="1"/>
</dbReference>
<dbReference type="RefSeq" id="XP_037141452.1">
    <property type="nucleotide sequence ID" value="XM_037285556.1"/>
</dbReference>
<name>A0A7G3ZMP2_9SACH</name>
<dbReference type="GO" id="GO:0006428">
    <property type="term" value="P:isoleucyl-tRNA aminoacylation"/>
    <property type="evidence" value="ECO:0007669"/>
    <property type="project" value="InterPro"/>
</dbReference>
<dbReference type="InterPro" id="IPR033708">
    <property type="entry name" value="Anticodon_Ile_BEm"/>
</dbReference>
<accession>A0A7G3ZMP2</accession>
<protein>
    <recommendedName>
        <fullName evidence="11">Isoleucine--tRNA ligase, mitochondrial</fullName>
        <ecNumber evidence="3">6.1.1.5</ecNumber>
    </recommendedName>
    <alternativeName>
        <fullName evidence="9">Isoleucyl-tRNA synthetase</fullName>
    </alternativeName>
</protein>
<dbReference type="SUPFAM" id="SSF47323">
    <property type="entry name" value="Anticodon-binding domain of a subclass of class I aminoacyl-tRNA synthetases"/>
    <property type="match status" value="1"/>
</dbReference>
<dbReference type="GO" id="GO:0004822">
    <property type="term" value="F:isoleucine-tRNA ligase activity"/>
    <property type="evidence" value="ECO:0007669"/>
    <property type="project" value="UniProtKB-EC"/>
</dbReference>
<dbReference type="Gene3D" id="1.10.730.20">
    <property type="match status" value="1"/>
</dbReference>
<dbReference type="NCBIfam" id="TIGR00392">
    <property type="entry name" value="ileS"/>
    <property type="match status" value="1"/>
</dbReference>
<keyword evidence="8 12" id="KW-0030">Aminoacyl-tRNA synthetase</keyword>
<dbReference type="GO" id="GO:0005524">
    <property type="term" value="F:ATP binding"/>
    <property type="evidence" value="ECO:0007669"/>
    <property type="project" value="UniProtKB-KW"/>
</dbReference>
<evidence type="ECO:0000256" key="9">
    <source>
        <dbReference type="ARBA" id="ARBA00032665"/>
    </source>
</evidence>
<dbReference type="GO" id="GO:0000049">
    <property type="term" value="F:tRNA binding"/>
    <property type="evidence" value="ECO:0007669"/>
    <property type="project" value="InterPro"/>
</dbReference>